<dbReference type="EC" id="3.6.4.-" evidence="10"/>
<dbReference type="SUPFAM" id="SSF52540">
    <property type="entry name" value="P-loop containing nucleoside triphosphate hydrolases"/>
    <property type="match status" value="1"/>
</dbReference>
<dbReference type="NCBIfam" id="TIGR01596">
    <property type="entry name" value="cas3_HD"/>
    <property type="match status" value="1"/>
</dbReference>
<keyword evidence="8" id="KW-0051">Antiviral defense</keyword>
<dbReference type="SUPFAM" id="SSF109604">
    <property type="entry name" value="HD-domain/PDEase-like"/>
    <property type="match status" value="1"/>
</dbReference>
<dbReference type="InterPro" id="IPR038257">
    <property type="entry name" value="CRISPR-assoc_Cas3_HD_sf"/>
</dbReference>
<name>A0A7W7YLC7_9BACT</name>
<dbReference type="InterPro" id="IPR001650">
    <property type="entry name" value="Helicase_C-like"/>
</dbReference>
<dbReference type="Gene3D" id="1.10.3210.30">
    <property type="match status" value="1"/>
</dbReference>
<dbReference type="InterPro" id="IPR027417">
    <property type="entry name" value="P-loop_NTPase"/>
</dbReference>
<comment type="caution">
    <text evidence="10">The sequence shown here is derived from an EMBL/GenBank/DDBJ whole genome shotgun (WGS) entry which is preliminary data.</text>
</comment>
<keyword evidence="10" id="KW-0540">Nuclease</keyword>
<keyword evidence="3" id="KW-0479">Metal-binding</keyword>
<accession>A0A7W7YLC7</accession>
<dbReference type="GO" id="GO:0005524">
    <property type="term" value="F:ATP binding"/>
    <property type="evidence" value="ECO:0007669"/>
    <property type="project" value="UniProtKB-KW"/>
</dbReference>
<comment type="similarity">
    <text evidence="1">In the N-terminal section; belongs to the CRISPR-associated nuclease Cas3-HD family.</text>
</comment>
<organism evidence="10 11">
    <name type="scientific">Prosthecobacter dejongeii</name>
    <dbReference type="NCBI Taxonomy" id="48465"/>
    <lineage>
        <taxon>Bacteria</taxon>
        <taxon>Pseudomonadati</taxon>
        <taxon>Verrucomicrobiota</taxon>
        <taxon>Verrucomicrobiia</taxon>
        <taxon>Verrucomicrobiales</taxon>
        <taxon>Verrucomicrobiaceae</taxon>
        <taxon>Prosthecobacter</taxon>
    </lineage>
</organism>
<dbReference type="GO" id="GO:0051607">
    <property type="term" value="P:defense response to virus"/>
    <property type="evidence" value="ECO:0007669"/>
    <property type="project" value="UniProtKB-KW"/>
</dbReference>
<dbReference type="Pfam" id="PF22590">
    <property type="entry name" value="Cas3-like_C_2"/>
    <property type="match status" value="1"/>
</dbReference>
<evidence type="ECO:0000256" key="2">
    <source>
        <dbReference type="ARBA" id="ARBA00009046"/>
    </source>
</evidence>
<reference evidence="10 11" key="1">
    <citation type="submission" date="2020-08" db="EMBL/GenBank/DDBJ databases">
        <title>Genomic Encyclopedia of Type Strains, Phase IV (KMG-IV): sequencing the most valuable type-strain genomes for metagenomic binning, comparative biology and taxonomic classification.</title>
        <authorList>
            <person name="Goeker M."/>
        </authorList>
    </citation>
    <scope>NUCLEOTIDE SEQUENCE [LARGE SCALE GENOMIC DNA]</scope>
    <source>
        <strain evidence="10 11">DSM 12251</strain>
    </source>
</reference>
<evidence type="ECO:0000256" key="8">
    <source>
        <dbReference type="ARBA" id="ARBA00023118"/>
    </source>
</evidence>
<dbReference type="Proteomes" id="UP000534294">
    <property type="component" value="Unassembled WGS sequence"/>
</dbReference>
<keyword evidence="5 10" id="KW-0378">Hydrolase</keyword>
<evidence type="ECO:0000256" key="6">
    <source>
        <dbReference type="ARBA" id="ARBA00022806"/>
    </source>
</evidence>
<gene>
    <name evidence="10" type="ORF">HNQ64_002425</name>
</gene>
<keyword evidence="10" id="KW-0255">Endonuclease</keyword>
<evidence type="ECO:0000313" key="10">
    <source>
        <dbReference type="EMBL" id="MBB5038167.1"/>
    </source>
</evidence>
<keyword evidence="4" id="KW-0547">Nucleotide-binding</keyword>
<evidence type="ECO:0000256" key="4">
    <source>
        <dbReference type="ARBA" id="ARBA00022741"/>
    </source>
</evidence>
<sequence length="1029" mass="113316">MSALTTDQFSDFFHAVHGVEPFPWQERLMQRVLDAGKGWPQAITLPTASGKTACIDIALFALAAQADLPPGQRTAPRRIAFVVDRRIIVDEASARAEKITAALKPGARDSAIVEAVACRLRALAGDFAEDPLRVVTLRGGVFRDQTWSNNPLQPLVLCSTVDQLGSRLLFRGYGASPGALPIQAGLVGNDMLILLDEAHIAEPFLQTANAIAHYRRYAQDALPAPFRFVVMSATPPEACTDRFPATDEELIPDRQHPTLGKRWSASKPASLVIAEGTKQGDFVEKLAVKLVSEAKTLQKEDRRVIAILVNRVATAQRVAELLKDKPHVLLTGRMRPYDRDRIVAKAESTFHLSTGAAAKNPERGPVFVVATQCLEVGADMDFDGLVTECASLGSLRQRFGRLNRGGRPIQALATIVIRADQNTAPADDKNLDPVYARALPETWTWLNTIPADQLDFGINALQPQLAALEPSEAAKLRLEPRDAPAMLPAHIEAWSQTSPKPHCEPEPSLFLHGKSTNAPEISLCWRLNLAPPSQGNEEALFDHIALCPPAAAECLSVPRWALLQWFATTKDDQAAKALSLDSDDTSKEPDLKLPESDKPLFAVCWRGPLRSNPKHKKQADDNEASSFIITNIRQLDGLKQGDTIILSDHSSALFWLREDIAGKDIPSIHLDLGDYVQHSARARPTLRFHKNLTAHWPKPSTAKDDEPQWPELLQPWLEANSIEPMLEDLAPAKAHFQAILKSLQECAKQSPEHQWLLKACAALHDEIDNQRRLERAIHQPLSPAGFILRSTRRYRLSLDVEDDPTPDDSFSSSRSAQAVLLETHSKDVAKRASQHAKAVGLPETIVRAFHLAGLLHDTGKADPRFQSMLIAGSPGFAPAIDQLLAKSARLPATRRQAEEQRKAAGYPAGGRHELLSTRLAECSPALWQDIEEQDLILHLIASHHGYCRPFAPVINDPHGLNLTVTCKAAQQSLTHVAVSGLERLDSAISERFWRLQNRFGPWGLAWLEALFRLADQQVSAIEQTITQPA</sequence>
<dbReference type="EMBL" id="JACHIF010000004">
    <property type="protein sequence ID" value="MBB5038167.1"/>
    <property type="molecule type" value="Genomic_DNA"/>
</dbReference>
<proteinExistence type="inferred from homology"/>
<dbReference type="InterPro" id="IPR006483">
    <property type="entry name" value="CRISPR-assoc_Cas3_HD"/>
</dbReference>
<evidence type="ECO:0000256" key="7">
    <source>
        <dbReference type="ARBA" id="ARBA00022840"/>
    </source>
</evidence>
<evidence type="ECO:0000313" key="11">
    <source>
        <dbReference type="Proteomes" id="UP000534294"/>
    </source>
</evidence>
<dbReference type="Pfam" id="PF18019">
    <property type="entry name" value="Cas3_HD"/>
    <property type="match status" value="1"/>
</dbReference>
<dbReference type="AlphaFoldDB" id="A0A7W7YLC7"/>
<evidence type="ECO:0000256" key="1">
    <source>
        <dbReference type="ARBA" id="ARBA00006847"/>
    </source>
</evidence>
<dbReference type="EC" id="3.1.-.-" evidence="10"/>
<dbReference type="SMART" id="SM00490">
    <property type="entry name" value="HELICc"/>
    <property type="match status" value="1"/>
</dbReference>
<evidence type="ECO:0000256" key="3">
    <source>
        <dbReference type="ARBA" id="ARBA00022723"/>
    </source>
</evidence>
<dbReference type="InterPro" id="IPR013444">
    <property type="entry name" value="Helicase_Cas3_CRISPR-ass_Anaes"/>
</dbReference>
<evidence type="ECO:0000256" key="5">
    <source>
        <dbReference type="ARBA" id="ARBA00022801"/>
    </source>
</evidence>
<keyword evidence="7" id="KW-0067">ATP-binding</keyword>
<dbReference type="GO" id="GO:0046872">
    <property type="term" value="F:metal ion binding"/>
    <property type="evidence" value="ECO:0007669"/>
    <property type="project" value="UniProtKB-KW"/>
</dbReference>
<dbReference type="RefSeq" id="WP_184208719.1">
    <property type="nucleotide sequence ID" value="NZ_JACHIF010000004.1"/>
</dbReference>
<protein>
    <submittedName>
        <fullName evidence="10">CRISPR-associated endonuclease/helicase Cas3</fullName>
        <ecNumber evidence="10">3.1.-.-</ecNumber>
        <ecNumber evidence="10">3.6.4.-</ecNumber>
    </submittedName>
</protein>
<dbReference type="NCBIfam" id="TIGR02621">
    <property type="entry name" value="cas3_GSU0051"/>
    <property type="match status" value="1"/>
</dbReference>
<dbReference type="GO" id="GO:0004386">
    <property type="term" value="F:helicase activity"/>
    <property type="evidence" value="ECO:0007669"/>
    <property type="project" value="UniProtKB-KW"/>
</dbReference>
<dbReference type="Gene3D" id="3.40.50.300">
    <property type="entry name" value="P-loop containing nucleotide triphosphate hydrolases"/>
    <property type="match status" value="2"/>
</dbReference>
<dbReference type="InterPro" id="IPR054712">
    <property type="entry name" value="Cas3-like_dom"/>
</dbReference>
<feature type="domain" description="HD Cas3-type" evidence="9">
    <location>
        <begin position="814"/>
        <end position="1018"/>
    </location>
</feature>
<dbReference type="PROSITE" id="PS51643">
    <property type="entry name" value="HD_CAS3"/>
    <property type="match status" value="1"/>
</dbReference>
<comment type="similarity">
    <text evidence="2">In the central section; belongs to the CRISPR-associated helicase Cas3 family.</text>
</comment>
<evidence type="ECO:0000259" key="9">
    <source>
        <dbReference type="PROSITE" id="PS51643"/>
    </source>
</evidence>
<dbReference type="GO" id="GO:0004519">
    <property type="term" value="F:endonuclease activity"/>
    <property type="evidence" value="ECO:0007669"/>
    <property type="project" value="UniProtKB-KW"/>
</dbReference>
<keyword evidence="11" id="KW-1185">Reference proteome</keyword>
<dbReference type="GO" id="GO:0016787">
    <property type="term" value="F:hydrolase activity"/>
    <property type="evidence" value="ECO:0007669"/>
    <property type="project" value="UniProtKB-KW"/>
</dbReference>
<keyword evidence="6 10" id="KW-0347">Helicase</keyword>